<dbReference type="InterPro" id="IPR013785">
    <property type="entry name" value="Aldolase_TIM"/>
</dbReference>
<sequence length="303" mass="31946">MSNELKGLMVALITPFTEDGTQIDAEAFTDLINRQIEAGVHGLVVNGSTGEFASMSVEERKEAVEISVRAAAGRVPVVAGTSGLTTKEAIELTEHAARAGADAVIVVPPFYDAPNLDELKDFLTAVWEAGQLPIMYYNLPGVSGVQLSPSELASLGNIPGVKYIKDTSGDGPGLTELLVKYSDAITTFNGWDTLTFFGLASGAKGAVWGAVNIFPDLAVELWETLAVKQDLAAGRALWAKIWPICEYLDHFNYAASVKAGARLTGAKTGPVRAPFHDLTEAESETLAGLLRDAGVALAVPSAL</sequence>
<keyword evidence="5" id="KW-1185">Reference proteome</keyword>
<evidence type="ECO:0000256" key="1">
    <source>
        <dbReference type="ARBA" id="ARBA00023239"/>
    </source>
</evidence>
<dbReference type="Gene3D" id="3.20.20.70">
    <property type="entry name" value="Aldolase class I"/>
    <property type="match status" value="1"/>
</dbReference>
<comment type="similarity">
    <text evidence="3">Belongs to the DapA family.</text>
</comment>
<dbReference type="InterPro" id="IPR020624">
    <property type="entry name" value="Schiff_base-form_aldolases_CS"/>
</dbReference>
<dbReference type="PANTHER" id="PTHR42849">
    <property type="entry name" value="N-ACETYLNEURAMINATE LYASE"/>
    <property type="match status" value="1"/>
</dbReference>
<dbReference type="Proteomes" id="UP001202922">
    <property type="component" value="Unassembled WGS sequence"/>
</dbReference>
<dbReference type="CDD" id="cd00408">
    <property type="entry name" value="DHDPS-like"/>
    <property type="match status" value="1"/>
</dbReference>
<evidence type="ECO:0000313" key="5">
    <source>
        <dbReference type="Proteomes" id="UP001202922"/>
    </source>
</evidence>
<gene>
    <name evidence="4" type="ORF">L0M17_21200</name>
</gene>
<dbReference type="PROSITE" id="PS00665">
    <property type="entry name" value="DHDPS_1"/>
    <property type="match status" value="1"/>
</dbReference>
<dbReference type="SMART" id="SM01130">
    <property type="entry name" value="DHDPS"/>
    <property type="match status" value="1"/>
</dbReference>
<keyword evidence="1 3" id="KW-0456">Lyase</keyword>
<dbReference type="PIRSF" id="PIRSF001365">
    <property type="entry name" value="DHDPS"/>
    <property type="match status" value="1"/>
</dbReference>
<keyword evidence="2" id="KW-0704">Schiff base</keyword>
<comment type="caution">
    <text evidence="4">The sequence shown here is derived from an EMBL/GenBank/DDBJ whole genome shotgun (WGS) entry which is preliminary data.</text>
</comment>
<reference evidence="4 5" key="1">
    <citation type="submission" date="2022-03" db="EMBL/GenBank/DDBJ databases">
        <title>Sinomonas sp. isolated from a soil.</title>
        <authorList>
            <person name="Han J."/>
            <person name="Kim D.-U."/>
        </authorList>
    </citation>
    <scope>NUCLEOTIDE SEQUENCE [LARGE SCALE GENOMIC DNA]</scope>
    <source>
        <strain evidence="4 5">5-5</strain>
    </source>
</reference>
<accession>A0ABS9U6X2</accession>
<proteinExistence type="inferred from homology"/>
<dbReference type="EMBL" id="JAKZBV010000002">
    <property type="protein sequence ID" value="MCH6472449.1"/>
    <property type="molecule type" value="Genomic_DNA"/>
</dbReference>
<organism evidence="4 5">
    <name type="scientific">Sinomonas terrae</name>
    <dbReference type="NCBI Taxonomy" id="2908838"/>
    <lineage>
        <taxon>Bacteria</taxon>
        <taxon>Bacillati</taxon>
        <taxon>Actinomycetota</taxon>
        <taxon>Actinomycetes</taxon>
        <taxon>Micrococcales</taxon>
        <taxon>Micrococcaceae</taxon>
        <taxon>Sinomonas</taxon>
    </lineage>
</organism>
<dbReference type="Pfam" id="PF00701">
    <property type="entry name" value="DHDPS"/>
    <property type="match status" value="1"/>
</dbReference>
<name>A0ABS9U6X2_9MICC</name>
<dbReference type="PRINTS" id="PR00146">
    <property type="entry name" value="DHPICSNTHASE"/>
</dbReference>
<evidence type="ECO:0000256" key="3">
    <source>
        <dbReference type="PIRNR" id="PIRNR001365"/>
    </source>
</evidence>
<evidence type="ECO:0000313" key="4">
    <source>
        <dbReference type="EMBL" id="MCH6472449.1"/>
    </source>
</evidence>
<dbReference type="PANTHER" id="PTHR42849:SF1">
    <property type="entry name" value="N-ACETYLNEURAMINATE LYASE"/>
    <property type="match status" value="1"/>
</dbReference>
<dbReference type="SUPFAM" id="SSF51569">
    <property type="entry name" value="Aldolase"/>
    <property type="match status" value="1"/>
</dbReference>
<dbReference type="InterPro" id="IPR002220">
    <property type="entry name" value="DapA-like"/>
</dbReference>
<dbReference type="RefSeq" id="WP_241056622.1">
    <property type="nucleotide sequence ID" value="NZ_JAKZBV010000002.1"/>
</dbReference>
<protein>
    <submittedName>
        <fullName evidence="4">Dihydrodipicolinate synthase family protein</fullName>
    </submittedName>
</protein>
<evidence type="ECO:0000256" key="2">
    <source>
        <dbReference type="ARBA" id="ARBA00023270"/>
    </source>
</evidence>